<keyword evidence="4" id="KW-1185">Reference proteome</keyword>
<dbReference type="AlphaFoldDB" id="J4ICK4"/>
<reference evidence="3 4" key="1">
    <citation type="journal article" date="2012" name="Appl. Environ. Microbiol.">
        <title>Short-read sequencing for genomic analysis of the brown rot fungus Fibroporia radiculosa.</title>
        <authorList>
            <person name="Tang J.D."/>
            <person name="Perkins A.D."/>
            <person name="Sonstegard T.S."/>
            <person name="Schroeder S.G."/>
            <person name="Burgess S.C."/>
            <person name="Diehl S.V."/>
        </authorList>
    </citation>
    <scope>NUCLEOTIDE SEQUENCE [LARGE SCALE GENOMIC DNA]</scope>
    <source>
        <strain evidence="3 4">TFFH 294</strain>
    </source>
</reference>
<feature type="region of interest" description="Disordered" evidence="1">
    <location>
        <begin position="15"/>
        <end position="38"/>
    </location>
</feature>
<dbReference type="RefSeq" id="XP_012185849.1">
    <property type="nucleotide sequence ID" value="XM_012330459.1"/>
</dbReference>
<accession>J4ICK4</accession>
<dbReference type="GeneID" id="24101466"/>
<evidence type="ECO:0000256" key="1">
    <source>
        <dbReference type="SAM" id="MobiDB-lite"/>
    </source>
</evidence>
<dbReference type="InterPro" id="IPR046522">
    <property type="entry name" value="DUF6699"/>
</dbReference>
<evidence type="ECO:0000313" key="3">
    <source>
        <dbReference type="EMBL" id="CCM06566.1"/>
    </source>
</evidence>
<proteinExistence type="predicted"/>
<evidence type="ECO:0000259" key="2">
    <source>
        <dbReference type="Pfam" id="PF20415"/>
    </source>
</evidence>
<dbReference type="Proteomes" id="UP000006352">
    <property type="component" value="Unassembled WGS sequence"/>
</dbReference>
<dbReference type="InParanoid" id="J4ICK4"/>
<feature type="domain" description="DUF6699" evidence="2">
    <location>
        <begin position="100"/>
        <end position="227"/>
    </location>
</feature>
<dbReference type="OrthoDB" id="3224413at2759"/>
<name>J4ICK4_9APHY</name>
<evidence type="ECO:0000313" key="4">
    <source>
        <dbReference type="Proteomes" id="UP000006352"/>
    </source>
</evidence>
<protein>
    <recommendedName>
        <fullName evidence="2">DUF6699 domain-containing protein</fullName>
    </recommendedName>
</protein>
<gene>
    <name evidence="3" type="ORF">FIBRA_08842</name>
</gene>
<sequence>MGPREKRVRFVTPAPIHVPPAMTSQAPPPWQNSRSPQYAQSFAQAQLSPLPSPVYWQPYVLVPPPASMHMSVPSAPPTPSARPAPAWVHPALHAPLQHNLVWDMRLSPPPTAPALRGEHATHPVRAQLLVTCALLPWTLPLAPSTHLFVSAQDVFDALYTALRTPVRPEEIDALPHSQRSRVGAAGEAYKARYRACIDPARRAREKAAGMRRVDFLGVTCRFAGLVLVEDVGVLRGRSVGEVWTLQVM</sequence>
<dbReference type="STRING" id="599839.J4ICK4"/>
<dbReference type="HOGENOM" id="CLU_1120205_0_0_1"/>
<organism evidence="3 4">
    <name type="scientific">Fibroporia radiculosa</name>
    <dbReference type="NCBI Taxonomy" id="599839"/>
    <lineage>
        <taxon>Eukaryota</taxon>
        <taxon>Fungi</taxon>
        <taxon>Dikarya</taxon>
        <taxon>Basidiomycota</taxon>
        <taxon>Agaricomycotina</taxon>
        <taxon>Agaricomycetes</taxon>
        <taxon>Polyporales</taxon>
        <taxon>Fibroporiaceae</taxon>
        <taxon>Fibroporia</taxon>
    </lineage>
</organism>
<dbReference type="Pfam" id="PF20415">
    <property type="entry name" value="DUF6699"/>
    <property type="match status" value="1"/>
</dbReference>
<dbReference type="EMBL" id="HE797396">
    <property type="protein sequence ID" value="CCM06566.1"/>
    <property type="molecule type" value="Genomic_DNA"/>
</dbReference>